<accession>A0A516SCR7</accession>
<dbReference type="EMBL" id="CP041730">
    <property type="protein sequence ID" value="QDQ25934.1"/>
    <property type="molecule type" value="Genomic_DNA"/>
</dbReference>
<sequence length="283" mass="32041">MPGVSHQPAKASRTQKDNLTQLEYLLMFFDDEKSVIGEIRPIHVSQYLEWRNKYAIEKAKEKNPRAKVAITTGQIAANREKALFSHIWNKARLWGYTDLANPCQGIEGFQEKGRDIYVDDAAFKAIWDEADQPLRDALDLALLTGQRPADLLKMSETDIRDGAIWVQQNKTGTKLRISIAGELQLLLERIIARKQAHRVRSLRLLIDKDGTPMVASTLRSKFERARARAGQTWQFRDLRAKAATENDMSGGMDAAQDQLGHTTPSMTAKYVRNRAGKLVKPTR</sequence>
<dbReference type="PROSITE" id="PS51898">
    <property type="entry name" value="TYR_RECOMBINASE"/>
    <property type="match status" value="1"/>
</dbReference>
<gene>
    <name evidence="3" type="ORF">FNU76_05960</name>
</gene>
<evidence type="ECO:0000256" key="1">
    <source>
        <dbReference type="ARBA" id="ARBA00023172"/>
    </source>
</evidence>
<dbReference type="SUPFAM" id="SSF56349">
    <property type="entry name" value="DNA breaking-rejoining enzymes"/>
    <property type="match status" value="1"/>
</dbReference>
<organism evidence="3 4">
    <name type="scientific">Chitinimonas arctica</name>
    <dbReference type="NCBI Taxonomy" id="2594795"/>
    <lineage>
        <taxon>Bacteria</taxon>
        <taxon>Pseudomonadati</taxon>
        <taxon>Pseudomonadota</taxon>
        <taxon>Betaproteobacteria</taxon>
        <taxon>Neisseriales</taxon>
        <taxon>Chitinibacteraceae</taxon>
        <taxon>Chitinimonas</taxon>
    </lineage>
</organism>
<dbReference type="OrthoDB" id="9805859at2"/>
<dbReference type="AlphaFoldDB" id="A0A516SCR7"/>
<dbReference type="InterPro" id="IPR011010">
    <property type="entry name" value="DNA_brk_join_enz"/>
</dbReference>
<keyword evidence="1" id="KW-0233">DNA recombination</keyword>
<dbReference type="GO" id="GO:0015074">
    <property type="term" value="P:DNA integration"/>
    <property type="evidence" value="ECO:0007669"/>
    <property type="project" value="InterPro"/>
</dbReference>
<dbReference type="Pfam" id="PF00589">
    <property type="entry name" value="Phage_integrase"/>
    <property type="match status" value="1"/>
</dbReference>
<keyword evidence="4" id="KW-1185">Reference proteome</keyword>
<dbReference type="GO" id="GO:0006310">
    <property type="term" value="P:DNA recombination"/>
    <property type="evidence" value="ECO:0007669"/>
    <property type="project" value="UniProtKB-KW"/>
</dbReference>
<evidence type="ECO:0000313" key="3">
    <source>
        <dbReference type="EMBL" id="QDQ25934.1"/>
    </source>
</evidence>
<dbReference type="InterPro" id="IPR013762">
    <property type="entry name" value="Integrase-like_cat_sf"/>
</dbReference>
<dbReference type="Gene3D" id="1.10.443.10">
    <property type="entry name" value="Intergrase catalytic core"/>
    <property type="match status" value="1"/>
</dbReference>
<feature type="domain" description="Tyr recombinase" evidence="2">
    <location>
        <begin position="112"/>
        <end position="283"/>
    </location>
</feature>
<name>A0A516SCR7_9NEIS</name>
<proteinExistence type="predicted"/>
<dbReference type="GO" id="GO:0003677">
    <property type="term" value="F:DNA binding"/>
    <property type="evidence" value="ECO:0007669"/>
    <property type="project" value="InterPro"/>
</dbReference>
<dbReference type="Proteomes" id="UP000317550">
    <property type="component" value="Chromosome"/>
</dbReference>
<dbReference type="KEGG" id="cari:FNU76_05960"/>
<dbReference type="InterPro" id="IPR002104">
    <property type="entry name" value="Integrase_catalytic"/>
</dbReference>
<reference evidence="4" key="1">
    <citation type="submission" date="2019-07" db="EMBL/GenBank/DDBJ databases">
        <title>Chitinimonas sp. nov., isolated from Ny-Alesund, arctica soil.</title>
        <authorList>
            <person name="Xu Q."/>
            <person name="Peng F."/>
        </authorList>
    </citation>
    <scope>NUCLEOTIDE SEQUENCE [LARGE SCALE GENOMIC DNA]</scope>
    <source>
        <strain evidence="4">R3-44</strain>
    </source>
</reference>
<protein>
    <submittedName>
        <fullName evidence="3">Tyrosine-type recombinase/integrase</fullName>
    </submittedName>
</protein>
<evidence type="ECO:0000259" key="2">
    <source>
        <dbReference type="PROSITE" id="PS51898"/>
    </source>
</evidence>
<evidence type="ECO:0000313" key="4">
    <source>
        <dbReference type="Proteomes" id="UP000317550"/>
    </source>
</evidence>